<feature type="transmembrane region" description="Helical" evidence="7">
    <location>
        <begin position="441"/>
        <end position="462"/>
    </location>
</feature>
<evidence type="ECO:0000313" key="11">
    <source>
        <dbReference type="Proteomes" id="UP000035579"/>
    </source>
</evidence>
<organism evidence="9 11">
    <name type="scientific">Archangium gephyra</name>
    <dbReference type="NCBI Taxonomy" id="48"/>
    <lineage>
        <taxon>Bacteria</taxon>
        <taxon>Pseudomonadati</taxon>
        <taxon>Myxococcota</taxon>
        <taxon>Myxococcia</taxon>
        <taxon>Myxococcales</taxon>
        <taxon>Cystobacterineae</taxon>
        <taxon>Archangiaceae</taxon>
        <taxon>Archangium</taxon>
    </lineage>
</organism>
<dbReference type="PANTHER" id="PTHR43867:SF2">
    <property type="entry name" value="CELLULOSE SYNTHASE CATALYTIC SUBUNIT A [UDP-FORMING]"/>
    <property type="match status" value="1"/>
</dbReference>
<evidence type="ECO:0000256" key="3">
    <source>
        <dbReference type="ARBA" id="ARBA00022679"/>
    </source>
</evidence>
<evidence type="ECO:0000313" key="10">
    <source>
        <dbReference type="EMBL" id="REG29488.1"/>
    </source>
</evidence>
<keyword evidence="5 7" id="KW-1133">Transmembrane helix</keyword>
<keyword evidence="12" id="KW-1185">Reference proteome</keyword>
<dbReference type="Pfam" id="PF00535">
    <property type="entry name" value="Glycos_transf_2"/>
    <property type="match status" value="1"/>
</dbReference>
<dbReference type="EMBL" id="CP011509">
    <property type="protein sequence ID" value="AKJ07735.1"/>
    <property type="molecule type" value="Genomic_DNA"/>
</dbReference>
<dbReference type="AlphaFoldDB" id="A0AAC8QHS7"/>
<evidence type="ECO:0000256" key="1">
    <source>
        <dbReference type="ARBA" id="ARBA00004141"/>
    </source>
</evidence>
<dbReference type="CDD" id="cd06421">
    <property type="entry name" value="CESA_CelA_like"/>
    <property type="match status" value="1"/>
</dbReference>
<evidence type="ECO:0000256" key="6">
    <source>
        <dbReference type="ARBA" id="ARBA00023136"/>
    </source>
</evidence>
<keyword evidence="6 7" id="KW-0472">Membrane</keyword>
<dbReference type="Gene3D" id="3.90.550.10">
    <property type="entry name" value="Spore Coat Polysaccharide Biosynthesis Protein SpsA, Chain A"/>
    <property type="match status" value="1"/>
</dbReference>
<evidence type="ECO:0000256" key="7">
    <source>
        <dbReference type="SAM" id="Phobius"/>
    </source>
</evidence>
<feature type="transmembrane region" description="Helical" evidence="7">
    <location>
        <begin position="573"/>
        <end position="594"/>
    </location>
</feature>
<keyword evidence="3" id="KW-0808">Transferase</keyword>
<dbReference type="Proteomes" id="UP000256345">
    <property type="component" value="Unassembled WGS sequence"/>
</dbReference>
<keyword evidence="2" id="KW-0328">Glycosyltransferase</keyword>
<dbReference type="GO" id="GO:0005886">
    <property type="term" value="C:plasma membrane"/>
    <property type="evidence" value="ECO:0007669"/>
    <property type="project" value="TreeGrafter"/>
</dbReference>
<feature type="transmembrane region" description="Helical" evidence="7">
    <location>
        <begin position="474"/>
        <end position="493"/>
    </location>
</feature>
<keyword evidence="4 7" id="KW-0812">Transmembrane</keyword>
<evidence type="ECO:0000313" key="12">
    <source>
        <dbReference type="Proteomes" id="UP000256345"/>
    </source>
</evidence>
<feature type="transmembrane region" description="Helical" evidence="7">
    <location>
        <begin position="30"/>
        <end position="49"/>
    </location>
</feature>
<dbReference type="RefSeq" id="WP_047860682.1">
    <property type="nucleotide sequence ID" value="NZ_CP011509.1"/>
</dbReference>
<dbReference type="InterPro" id="IPR001173">
    <property type="entry name" value="Glyco_trans_2-like"/>
</dbReference>
<comment type="subcellular location">
    <subcellularLocation>
        <location evidence="1">Membrane</location>
        <topology evidence="1">Multi-pass membrane protein</topology>
    </subcellularLocation>
</comment>
<gene>
    <name evidence="9" type="ORF">AA314_09361</name>
    <name evidence="10" type="ORF">ATI61_107184</name>
</gene>
<evidence type="ECO:0000256" key="2">
    <source>
        <dbReference type="ARBA" id="ARBA00022676"/>
    </source>
</evidence>
<sequence length="603" mass="68597">MPSEPSTWYFTPFESRTPPEPVPFSARRELLYQTLAVAAVALGVYYLHWRWTGSLNMRAPWFSLPLVIAETLAFFGSVLFFLSIWRTRDTPSQPPPRSVNDILAEPLSEDRPLSVDVFFPTYNEEPELVRLSIRDAKRLRYPHPVDLRIWVLDDGKRAAMKQVADEEGVGYLTRPNNVGYKAGNMRSAMEQTHGDLIVICDADTRPLPALLEETLGYFRDPKVAWVQTPQWFFDLDEGVRLPDWLATRLKLGRVGRGAGRLLEKVLGPVKVGADPLGNDPSMFYDVILRRRNWANASFCCGAGSIHRREAVLEAALKAYGRQVEQRIQRHTEEVSDPELRGALATAMAGETARGMEFTPYKFHVSEDIYTSIVLHSDEERQWRSVYHPRVLSKMLSPQDLLAWTIQRFKYAGGTLDIAFHDNPLKLPGLSSWQKVMYGTTIYSYLAPLWTIVFLLAPIVYFFTGIAPLDTYDAAFYGHLLPFLVINRLAYMVATWGVNTWRGEQYYLSFFWLNLKALIDVAEEKPVKFHVTPKTRQARRFLGLVWPHLMLLGLTGVGAVFMGVRIFVSGQGDVAAYIANFFWSINNVLSLLPIIQAAVRQPQD</sequence>
<name>A0AAC8QHS7_9BACT</name>
<reference evidence="9 11" key="1">
    <citation type="submission" date="2015-05" db="EMBL/GenBank/DDBJ databases">
        <title>Genome assembly of Archangium gephyra DSM 2261.</title>
        <authorList>
            <person name="Sharma G."/>
            <person name="Subramanian S."/>
        </authorList>
    </citation>
    <scope>NUCLEOTIDE SEQUENCE [LARGE SCALE GENOMIC DNA]</scope>
    <source>
        <strain evidence="9 11">DSM 2261</strain>
    </source>
</reference>
<evidence type="ECO:0000259" key="8">
    <source>
        <dbReference type="Pfam" id="PF00535"/>
    </source>
</evidence>
<protein>
    <submittedName>
        <fullName evidence="9 10">Cellulose synthase</fullName>
    </submittedName>
</protein>
<dbReference type="Proteomes" id="UP000035579">
    <property type="component" value="Chromosome"/>
</dbReference>
<evidence type="ECO:0000256" key="4">
    <source>
        <dbReference type="ARBA" id="ARBA00022692"/>
    </source>
</evidence>
<dbReference type="InterPro" id="IPR050321">
    <property type="entry name" value="Glycosyltr_2/OpgH_subfam"/>
</dbReference>
<evidence type="ECO:0000313" key="9">
    <source>
        <dbReference type="EMBL" id="AKJ07735.1"/>
    </source>
</evidence>
<accession>A0AAC8QHS7</accession>
<dbReference type="SUPFAM" id="SSF53448">
    <property type="entry name" value="Nucleotide-diphospho-sugar transferases"/>
    <property type="match status" value="1"/>
</dbReference>
<dbReference type="InterPro" id="IPR029044">
    <property type="entry name" value="Nucleotide-diphossugar_trans"/>
</dbReference>
<dbReference type="GO" id="GO:0016758">
    <property type="term" value="F:hexosyltransferase activity"/>
    <property type="evidence" value="ECO:0007669"/>
    <property type="project" value="TreeGrafter"/>
</dbReference>
<proteinExistence type="predicted"/>
<feature type="domain" description="Glycosyltransferase 2-like" evidence="8">
    <location>
        <begin position="117"/>
        <end position="279"/>
    </location>
</feature>
<dbReference type="PANTHER" id="PTHR43867">
    <property type="entry name" value="CELLULOSE SYNTHASE CATALYTIC SUBUNIT A [UDP-FORMING]"/>
    <property type="match status" value="1"/>
</dbReference>
<feature type="transmembrane region" description="Helical" evidence="7">
    <location>
        <begin position="543"/>
        <end position="567"/>
    </location>
</feature>
<dbReference type="EMBL" id="QUMU01000007">
    <property type="protein sequence ID" value="REG29488.1"/>
    <property type="molecule type" value="Genomic_DNA"/>
</dbReference>
<dbReference type="KEGG" id="age:AA314_09361"/>
<feature type="transmembrane region" description="Helical" evidence="7">
    <location>
        <begin position="61"/>
        <end position="85"/>
    </location>
</feature>
<evidence type="ECO:0000256" key="5">
    <source>
        <dbReference type="ARBA" id="ARBA00022989"/>
    </source>
</evidence>
<reference evidence="10 12" key="2">
    <citation type="submission" date="2018-08" db="EMBL/GenBank/DDBJ databases">
        <title>Genomic Encyclopedia of Archaeal and Bacterial Type Strains, Phase II (KMG-II): from individual species to whole genera.</title>
        <authorList>
            <person name="Goeker M."/>
        </authorList>
    </citation>
    <scope>NUCLEOTIDE SEQUENCE [LARGE SCALE GENOMIC DNA]</scope>
    <source>
        <strain evidence="10 12">DSM 2261</strain>
    </source>
</reference>